<dbReference type="InterPro" id="IPR011495">
    <property type="entry name" value="Sig_transdc_His_kin_sub2_dim/P"/>
</dbReference>
<dbReference type="InterPro" id="IPR013655">
    <property type="entry name" value="PAS_fold_3"/>
</dbReference>
<reference evidence="16 17" key="1">
    <citation type="submission" date="2018-01" db="EMBL/GenBank/DDBJ databases">
        <title>G. obscuriglobus.</title>
        <authorList>
            <person name="Franke J."/>
            <person name="Blomberg W."/>
            <person name="Selmecki A."/>
        </authorList>
    </citation>
    <scope>NUCLEOTIDE SEQUENCE [LARGE SCALE GENOMIC DNA]</scope>
    <source>
        <strain evidence="16 17">DSM 5831</strain>
    </source>
</reference>
<evidence type="ECO:0000259" key="14">
    <source>
        <dbReference type="PROSITE" id="PS50112"/>
    </source>
</evidence>
<feature type="domain" description="PAC" evidence="15">
    <location>
        <begin position="473"/>
        <end position="526"/>
    </location>
</feature>
<dbReference type="InterPro" id="IPR003018">
    <property type="entry name" value="GAF"/>
</dbReference>
<dbReference type="GO" id="GO:0005886">
    <property type="term" value="C:plasma membrane"/>
    <property type="evidence" value="ECO:0007669"/>
    <property type="project" value="UniProtKB-SubCell"/>
</dbReference>
<dbReference type="Pfam" id="PF08448">
    <property type="entry name" value="PAS_4"/>
    <property type="match status" value="1"/>
</dbReference>
<dbReference type="EMBL" id="CP025958">
    <property type="protein sequence ID" value="AWM38779.1"/>
    <property type="molecule type" value="Genomic_DNA"/>
</dbReference>
<dbReference type="Pfam" id="PF05231">
    <property type="entry name" value="MASE1"/>
    <property type="match status" value="1"/>
</dbReference>
<dbReference type="NCBIfam" id="TIGR00229">
    <property type="entry name" value="sensory_box"/>
    <property type="match status" value="5"/>
</dbReference>
<dbReference type="InterPro" id="IPR000700">
    <property type="entry name" value="PAS-assoc_C"/>
</dbReference>
<keyword evidence="7 12" id="KW-0812">Transmembrane</keyword>
<dbReference type="InterPro" id="IPR052162">
    <property type="entry name" value="Sensor_kinase/Photoreceptor"/>
</dbReference>
<dbReference type="SUPFAM" id="SSF55874">
    <property type="entry name" value="ATPase domain of HSP90 chaperone/DNA topoisomerase II/histidine kinase"/>
    <property type="match status" value="1"/>
</dbReference>
<comment type="catalytic activity">
    <reaction evidence="1">
        <text>ATP + protein L-histidine = ADP + protein N-phospho-L-histidine.</text>
        <dbReference type="EC" id="2.7.13.3"/>
    </reaction>
</comment>
<evidence type="ECO:0000256" key="8">
    <source>
        <dbReference type="ARBA" id="ARBA00022777"/>
    </source>
</evidence>
<evidence type="ECO:0000256" key="6">
    <source>
        <dbReference type="ARBA" id="ARBA00022679"/>
    </source>
</evidence>
<feature type="coiled-coil region" evidence="11">
    <location>
        <begin position="251"/>
        <end position="278"/>
    </location>
</feature>
<dbReference type="InterPro" id="IPR035965">
    <property type="entry name" value="PAS-like_dom_sf"/>
</dbReference>
<evidence type="ECO:0000313" key="16">
    <source>
        <dbReference type="EMBL" id="AWM38779.1"/>
    </source>
</evidence>
<feature type="domain" description="Histidine kinase" evidence="13">
    <location>
        <begin position="1099"/>
        <end position="1293"/>
    </location>
</feature>
<feature type="domain" description="PAS" evidence="14">
    <location>
        <begin position="837"/>
        <end position="889"/>
    </location>
</feature>
<dbReference type="InterPro" id="IPR000014">
    <property type="entry name" value="PAS"/>
</dbReference>
<feature type="domain" description="PAC" evidence="15">
    <location>
        <begin position="783"/>
        <end position="836"/>
    </location>
</feature>
<dbReference type="GO" id="GO:0004673">
    <property type="term" value="F:protein histidine kinase activity"/>
    <property type="evidence" value="ECO:0007669"/>
    <property type="project" value="UniProtKB-EC"/>
</dbReference>
<dbReference type="SUPFAM" id="SSF55781">
    <property type="entry name" value="GAF domain-like"/>
    <property type="match status" value="1"/>
</dbReference>
<dbReference type="PROSITE" id="PS50109">
    <property type="entry name" value="HIS_KIN"/>
    <property type="match status" value="1"/>
</dbReference>
<keyword evidence="11" id="KW-0175">Coiled coil</keyword>
<dbReference type="OrthoDB" id="290376at2"/>
<dbReference type="SMART" id="SM00091">
    <property type="entry name" value="PAS"/>
    <property type="match status" value="5"/>
</dbReference>
<feature type="transmembrane region" description="Helical" evidence="12">
    <location>
        <begin position="116"/>
        <end position="142"/>
    </location>
</feature>
<dbReference type="Pfam" id="PF02518">
    <property type="entry name" value="HATPase_c"/>
    <property type="match status" value="1"/>
</dbReference>
<dbReference type="PANTHER" id="PTHR43304:SF1">
    <property type="entry name" value="PAC DOMAIN-CONTAINING PROTEIN"/>
    <property type="match status" value="1"/>
</dbReference>
<evidence type="ECO:0000256" key="9">
    <source>
        <dbReference type="ARBA" id="ARBA00022989"/>
    </source>
</evidence>
<dbReference type="InterPro" id="IPR003594">
    <property type="entry name" value="HATPase_dom"/>
</dbReference>
<dbReference type="Pfam" id="PF07568">
    <property type="entry name" value="HisKA_2"/>
    <property type="match status" value="1"/>
</dbReference>
<evidence type="ECO:0000259" key="15">
    <source>
        <dbReference type="PROSITE" id="PS50113"/>
    </source>
</evidence>
<feature type="coiled-coil region" evidence="11">
    <location>
        <begin position="676"/>
        <end position="714"/>
    </location>
</feature>
<dbReference type="CDD" id="cd00130">
    <property type="entry name" value="PAS"/>
    <property type="match status" value="5"/>
</dbReference>
<dbReference type="PROSITE" id="PS50113">
    <property type="entry name" value="PAC"/>
    <property type="match status" value="4"/>
</dbReference>
<dbReference type="PANTHER" id="PTHR43304">
    <property type="entry name" value="PHYTOCHROME-LIKE PROTEIN CPH1"/>
    <property type="match status" value="1"/>
</dbReference>
<keyword evidence="8" id="KW-0418">Kinase</keyword>
<dbReference type="InterPro" id="IPR036890">
    <property type="entry name" value="HATPase_C_sf"/>
</dbReference>
<dbReference type="Proteomes" id="UP000245802">
    <property type="component" value="Chromosome"/>
</dbReference>
<dbReference type="EC" id="2.7.13.3" evidence="3"/>
<keyword evidence="17" id="KW-1185">Reference proteome</keyword>
<feature type="transmembrane region" description="Helical" evidence="12">
    <location>
        <begin position="81"/>
        <end position="104"/>
    </location>
</feature>
<feature type="transmembrane region" description="Helical" evidence="12">
    <location>
        <begin position="154"/>
        <end position="175"/>
    </location>
</feature>
<dbReference type="Pfam" id="PF08447">
    <property type="entry name" value="PAS_3"/>
    <property type="match status" value="3"/>
</dbReference>
<evidence type="ECO:0000256" key="7">
    <source>
        <dbReference type="ARBA" id="ARBA00022692"/>
    </source>
</evidence>
<feature type="domain" description="PAC" evidence="15">
    <location>
        <begin position="342"/>
        <end position="393"/>
    </location>
</feature>
<evidence type="ECO:0000256" key="4">
    <source>
        <dbReference type="ARBA" id="ARBA00022475"/>
    </source>
</evidence>
<dbReference type="InterPro" id="IPR013656">
    <property type="entry name" value="PAS_4"/>
</dbReference>
<proteinExistence type="predicted"/>
<dbReference type="PROSITE" id="PS50112">
    <property type="entry name" value="PAS"/>
    <property type="match status" value="4"/>
</dbReference>
<sequence>MRAEWGRHLGAVALLALAYGTAGKLGLLVAIPPGYATPIWPPAGIALGGLLVLGPRAWPGVWLGSFGANVWLSRGEPAPGLAAAIATGAALQALAGAWLVRRWVGLPAPLTGGRHILSFLVIAGPAHTLLNATVGVGALFLAGVTPPADVPLNWFTWWVGDALGGIVFAPVLLALFAPPRAVWRPRVATVALPLLSQFGLFAAMFQLDLVNTGPRGERLWLLVTVSLGLTGALGGWLLRATGREALVRDELRARTAELDAEVAERKRAEERFRALVERGYEGITCCSADGRVTYTSPSNVRLDGRPPNEVLGTDAFSYAHPDDHPAARAAWAEVLARPEHAVGLTLRVKHNDGSWMWVEAVARNCTANPAIGGVVLNWRDVTERKRAEDALRESHRLMTAINQTIPDAVYIYDLVARRPVYLSPQNAGALGYTHDELRRHEHDFIPRLMHPDDRPRLDEHLRRLGAGGAGGVSEFEYRMRARDGSFRWFRSRDTVFQRAADGRPTQILGVARDVTARVCTEAELRASAGRLRAQQSALAEMIRDESPAADDLDAVLRRYCAAAARTLGVERVAVWLLTPDRRALRCRALYESLPGTAGGEYVTREGAVVALASLGLRTAPAPALLAPWGAAGAVTDAPVLLSARLEGAVCCQQAGARAWKDDEQGFVLAVANVVALALERDRRQRAERALRRSHEELELRVADRTAELSRSEQRLARTLDAASDGHWEWDLPTGRVEFSPQWLRLLGYDPEDAPGRAEFLHTIVHPDDAHLVRPPAADGAPTGEREIRLRTKAGTDLWVLDRRKVVSRDGTGAPVRVVGTITDISPRKEMEARLRASETRFRLLVEHATDGIFLHGPDGVVRDANPRACESLGYTRAELVGMTVRDFDHAAGPGTLAAVLAQLDAGRSLSFDSVHRRKDGSTFPVEVRINPFHLDGQRVALSVVRDITDRKRAEESLRESEAKYRALFESSGDAIFLMDGDRFADCNARTLEMFGCDSRDQIVGRPPYEFSPPQQADGRDSTALAREKIGAALAGAPQRFAWTHTRLDGAPFTVEVSLNAVAVGGRQLLQAIVRDTTERDRADRQLRASLREKETLLREVHHRVKNNLQVIASLLYFQGQKLRDPAALAAVGECRDRLRSMILLHQKLYQADRLSRVDAADYVKTLVSELQTSYSVLISTVALEVRAEPLPLPAETALPLGMLVCELVTNALKYAFPDGRAGRVRVSLRAAPDGRAELTVSDDGVGLPAGFVPGTQGGFGWQLIESLTRQLGAELRVAPPPGTRVDISVPWPPGD</sequence>
<dbReference type="Gene3D" id="3.30.565.10">
    <property type="entry name" value="Histidine kinase-like ATPase, C-terminal domain"/>
    <property type="match status" value="1"/>
</dbReference>
<dbReference type="Pfam" id="PF13426">
    <property type="entry name" value="PAS_9"/>
    <property type="match status" value="1"/>
</dbReference>
<evidence type="ECO:0000256" key="2">
    <source>
        <dbReference type="ARBA" id="ARBA00004651"/>
    </source>
</evidence>
<dbReference type="InterPro" id="IPR029016">
    <property type="entry name" value="GAF-like_dom_sf"/>
</dbReference>
<accession>A0A2Z3GWG3</accession>
<feature type="transmembrane region" description="Helical" evidence="12">
    <location>
        <begin position="219"/>
        <end position="238"/>
    </location>
</feature>
<evidence type="ECO:0000259" key="13">
    <source>
        <dbReference type="PROSITE" id="PS50109"/>
    </source>
</evidence>
<keyword evidence="9 12" id="KW-1133">Transmembrane helix</keyword>
<dbReference type="InterPro" id="IPR005467">
    <property type="entry name" value="His_kinase_dom"/>
</dbReference>
<dbReference type="Pfam" id="PF01590">
    <property type="entry name" value="GAF"/>
    <property type="match status" value="1"/>
</dbReference>
<dbReference type="KEGG" id="gog:C1280_18485"/>
<dbReference type="Gene3D" id="3.30.450.40">
    <property type="match status" value="1"/>
</dbReference>
<evidence type="ECO:0000256" key="12">
    <source>
        <dbReference type="SAM" id="Phobius"/>
    </source>
</evidence>
<dbReference type="SMART" id="SM00387">
    <property type="entry name" value="HATPase_c"/>
    <property type="match status" value="1"/>
</dbReference>
<evidence type="ECO:0000256" key="11">
    <source>
        <dbReference type="SAM" id="Coils"/>
    </source>
</evidence>
<evidence type="ECO:0000256" key="1">
    <source>
        <dbReference type="ARBA" id="ARBA00000085"/>
    </source>
</evidence>
<keyword evidence="4" id="KW-1003">Cell membrane</keyword>
<dbReference type="RefSeq" id="WP_010036330.1">
    <property type="nucleotide sequence ID" value="NZ_CP025958.1"/>
</dbReference>
<feature type="domain" description="PAS" evidence="14">
    <location>
        <begin position="394"/>
        <end position="468"/>
    </location>
</feature>
<evidence type="ECO:0000256" key="10">
    <source>
        <dbReference type="ARBA" id="ARBA00023136"/>
    </source>
</evidence>
<feature type="domain" description="PAS" evidence="14">
    <location>
        <begin position="268"/>
        <end position="338"/>
    </location>
</feature>
<organism evidence="16 17">
    <name type="scientific">Gemmata obscuriglobus</name>
    <dbReference type="NCBI Taxonomy" id="114"/>
    <lineage>
        <taxon>Bacteria</taxon>
        <taxon>Pseudomonadati</taxon>
        <taxon>Planctomycetota</taxon>
        <taxon>Planctomycetia</taxon>
        <taxon>Gemmatales</taxon>
        <taxon>Gemmataceae</taxon>
        <taxon>Gemmata</taxon>
    </lineage>
</organism>
<dbReference type="Gene3D" id="3.30.450.20">
    <property type="entry name" value="PAS domain"/>
    <property type="match status" value="5"/>
</dbReference>
<keyword evidence="6" id="KW-0808">Transferase</keyword>
<evidence type="ECO:0000313" key="17">
    <source>
        <dbReference type="Proteomes" id="UP000245802"/>
    </source>
</evidence>
<comment type="subcellular location">
    <subcellularLocation>
        <location evidence="2">Cell membrane</location>
        <topology evidence="2">Multi-pass membrane protein</topology>
    </subcellularLocation>
</comment>
<keyword evidence="10 12" id="KW-0472">Membrane</keyword>
<feature type="domain" description="PAS" evidence="14">
    <location>
        <begin position="711"/>
        <end position="768"/>
    </location>
</feature>
<evidence type="ECO:0000256" key="5">
    <source>
        <dbReference type="ARBA" id="ARBA00022553"/>
    </source>
</evidence>
<dbReference type="InterPro" id="IPR001610">
    <property type="entry name" value="PAC"/>
</dbReference>
<dbReference type="SMART" id="SM00065">
    <property type="entry name" value="GAF"/>
    <property type="match status" value="1"/>
</dbReference>
<dbReference type="InterPro" id="IPR007895">
    <property type="entry name" value="MASE1"/>
</dbReference>
<dbReference type="SUPFAM" id="SSF55785">
    <property type="entry name" value="PYP-like sensor domain (PAS domain)"/>
    <property type="match status" value="5"/>
</dbReference>
<feature type="domain" description="PAC" evidence="15">
    <location>
        <begin position="907"/>
        <end position="959"/>
    </location>
</feature>
<protein>
    <recommendedName>
        <fullName evidence="3">histidine kinase</fullName>
        <ecNumber evidence="3">2.7.13.3</ecNumber>
    </recommendedName>
</protein>
<name>A0A2Z3GWG3_9BACT</name>
<gene>
    <name evidence="16" type="ORF">C1280_18485</name>
</gene>
<dbReference type="SMART" id="SM00086">
    <property type="entry name" value="PAC"/>
    <property type="match status" value="5"/>
</dbReference>
<keyword evidence="5" id="KW-0597">Phosphoprotein</keyword>
<evidence type="ECO:0000256" key="3">
    <source>
        <dbReference type="ARBA" id="ARBA00012438"/>
    </source>
</evidence>